<dbReference type="Proteomes" id="UP000198228">
    <property type="component" value="Chromosome I"/>
</dbReference>
<dbReference type="AlphaFoldDB" id="A0A1C4YX41"/>
<proteinExistence type="predicted"/>
<organism evidence="1 2">
    <name type="scientific">Micromonospora purpureochromogenes</name>
    <dbReference type="NCBI Taxonomy" id="47872"/>
    <lineage>
        <taxon>Bacteria</taxon>
        <taxon>Bacillati</taxon>
        <taxon>Actinomycetota</taxon>
        <taxon>Actinomycetes</taxon>
        <taxon>Micromonosporales</taxon>
        <taxon>Micromonosporaceae</taxon>
        <taxon>Micromonospora</taxon>
    </lineage>
</organism>
<accession>A0A1C4YX41</accession>
<protein>
    <submittedName>
        <fullName evidence="1">Uncharacterized protein</fullName>
    </submittedName>
</protein>
<evidence type="ECO:0000313" key="1">
    <source>
        <dbReference type="EMBL" id="SCF25339.1"/>
    </source>
</evidence>
<sequence>MLFRFRRRKPATPIPPSCLVPGIVRARRAKPSSVLFATADQTRVGNQTPASRWRANGGRW</sequence>
<dbReference type="EMBL" id="LT607410">
    <property type="protein sequence ID" value="SCF25339.1"/>
    <property type="molecule type" value="Genomic_DNA"/>
</dbReference>
<reference evidence="1 2" key="1">
    <citation type="submission" date="2016-06" db="EMBL/GenBank/DDBJ databases">
        <authorList>
            <person name="Kjaerup R.B."/>
            <person name="Dalgaard T.S."/>
            <person name="Juul-Madsen H.R."/>
        </authorList>
    </citation>
    <scope>NUCLEOTIDE SEQUENCE [LARGE SCALE GENOMIC DNA]</scope>
    <source>
        <strain evidence="1 2">DSM 43821</strain>
    </source>
</reference>
<name>A0A1C4YX41_9ACTN</name>
<evidence type="ECO:0000313" key="2">
    <source>
        <dbReference type="Proteomes" id="UP000198228"/>
    </source>
</evidence>
<gene>
    <name evidence="1" type="ORF">GA0074696_3806</name>
</gene>